<dbReference type="EMBL" id="LR593886">
    <property type="protein sequence ID" value="VTS03620.1"/>
    <property type="molecule type" value="Genomic_DNA"/>
</dbReference>
<dbReference type="KEGG" id="gms:SOIL9_71220"/>
<evidence type="ECO:0000256" key="1">
    <source>
        <dbReference type="SAM" id="MobiDB-lite"/>
    </source>
</evidence>
<gene>
    <name evidence="2" type="ORF">SOIL9_71220</name>
</gene>
<reference evidence="2 3" key="1">
    <citation type="submission" date="2019-05" db="EMBL/GenBank/DDBJ databases">
        <authorList>
            <consortium name="Science for Life Laboratories"/>
        </authorList>
    </citation>
    <scope>NUCLEOTIDE SEQUENCE [LARGE SCALE GENOMIC DNA]</scope>
    <source>
        <strain evidence="2">Soil9</strain>
    </source>
</reference>
<accession>A0A6P2DJZ2</accession>
<dbReference type="Proteomes" id="UP000464178">
    <property type="component" value="Chromosome"/>
</dbReference>
<keyword evidence="3" id="KW-1185">Reference proteome</keyword>
<feature type="region of interest" description="Disordered" evidence="1">
    <location>
        <begin position="1"/>
        <end position="23"/>
    </location>
</feature>
<protein>
    <submittedName>
        <fullName evidence="2">Uncharacterized protein</fullName>
    </submittedName>
</protein>
<dbReference type="RefSeq" id="WP_162673086.1">
    <property type="nucleotide sequence ID" value="NZ_LR593886.1"/>
</dbReference>
<evidence type="ECO:0000313" key="3">
    <source>
        <dbReference type="Proteomes" id="UP000464178"/>
    </source>
</evidence>
<dbReference type="AlphaFoldDB" id="A0A6P2DJZ2"/>
<evidence type="ECO:0000313" key="2">
    <source>
        <dbReference type="EMBL" id="VTS03620.1"/>
    </source>
</evidence>
<proteinExistence type="predicted"/>
<organism evidence="2 3">
    <name type="scientific">Gemmata massiliana</name>
    <dbReference type="NCBI Taxonomy" id="1210884"/>
    <lineage>
        <taxon>Bacteria</taxon>
        <taxon>Pseudomonadati</taxon>
        <taxon>Planctomycetota</taxon>
        <taxon>Planctomycetia</taxon>
        <taxon>Gemmatales</taxon>
        <taxon>Gemmataceae</taxon>
        <taxon>Gemmata</taxon>
    </lineage>
</organism>
<name>A0A6P2DJZ2_9BACT</name>
<sequence length="112" mass="12527">MSDTGPPRDGATFDPALDGERADTQQERVLTVMRCGEWLTVSEVQARIAQMFNGKRDPETSIGTRIRDLRKAKFGLFRIDAQRRGNPKAGLWEFRLVAPTQTPTESVPPLEA</sequence>